<dbReference type="PANTHER" id="PTHR21310">
    <property type="entry name" value="AMINOGLYCOSIDE PHOSPHOTRANSFERASE-RELATED-RELATED"/>
    <property type="match status" value="1"/>
</dbReference>
<reference evidence="2" key="1">
    <citation type="journal article" date="2014" name="Int. J. Syst. Evol. Microbiol.">
        <title>Complete genome sequence of Corynebacterium casei LMG S-19264T (=DSM 44701T), isolated from a smear-ripened cheese.</title>
        <authorList>
            <consortium name="US DOE Joint Genome Institute (JGI-PGF)"/>
            <person name="Walter F."/>
            <person name="Albersmeier A."/>
            <person name="Kalinowski J."/>
            <person name="Ruckert C."/>
        </authorList>
    </citation>
    <scope>NUCLEOTIDE SEQUENCE</scope>
    <source>
        <strain evidence="2">JCM 4477</strain>
    </source>
</reference>
<organism evidence="2 3">
    <name type="scientific">Streptomyces fumanus</name>
    <dbReference type="NCBI Taxonomy" id="67302"/>
    <lineage>
        <taxon>Bacteria</taxon>
        <taxon>Bacillati</taxon>
        <taxon>Actinomycetota</taxon>
        <taxon>Actinomycetes</taxon>
        <taxon>Kitasatosporales</taxon>
        <taxon>Streptomycetaceae</taxon>
        <taxon>Streptomyces</taxon>
    </lineage>
</organism>
<keyword evidence="3" id="KW-1185">Reference proteome</keyword>
<evidence type="ECO:0000313" key="3">
    <source>
        <dbReference type="Proteomes" id="UP000630718"/>
    </source>
</evidence>
<evidence type="ECO:0000313" key="2">
    <source>
        <dbReference type="EMBL" id="GHE94480.1"/>
    </source>
</evidence>
<dbReference type="Pfam" id="PF01636">
    <property type="entry name" value="APH"/>
    <property type="match status" value="1"/>
</dbReference>
<dbReference type="InterPro" id="IPR002575">
    <property type="entry name" value="Aminoglycoside_PTrfase"/>
</dbReference>
<comment type="caution">
    <text evidence="2">The sequence shown here is derived from an EMBL/GenBank/DDBJ whole genome shotgun (WGS) entry which is preliminary data.</text>
</comment>
<dbReference type="RefSeq" id="WP_190203618.1">
    <property type="nucleotide sequence ID" value="NZ_BNBI01000003.1"/>
</dbReference>
<dbReference type="EMBL" id="BNBI01000003">
    <property type="protein sequence ID" value="GHE94480.1"/>
    <property type="molecule type" value="Genomic_DNA"/>
</dbReference>
<feature type="domain" description="Aminoglycoside phosphotransferase" evidence="1">
    <location>
        <begin position="33"/>
        <end position="260"/>
    </location>
</feature>
<sequence>MDSARTPVIDGELVRRLVAGRFPEWAGLPVERFPSGGTVNAVYRLGADLAVRLPLTESGAGDVALERQWLPRLAPHLPVAVPEVLGHGEPAEGFPWPWSVYRWLPGENPRAGALDDPVALAGDLAGFVTAMRSITLPGAPRAHRGGPLGLLDAGTRAAIAELRLLPQEGVDCDAVTAVWEEALRGPGRDGPEVWLHADLMPGNLLVAGGRLTAVIDFGCTGRGDPACDLFPAWNPLPADARKVFREKLGVDEPAWRRRRARTLSQALIALPYYRNRNEAMAGNARHVVREVLAETG</sequence>
<dbReference type="SUPFAM" id="SSF56112">
    <property type="entry name" value="Protein kinase-like (PK-like)"/>
    <property type="match status" value="1"/>
</dbReference>
<dbReference type="InterPro" id="IPR051678">
    <property type="entry name" value="AGP_Transferase"/>
</dbReference>
<dbReference type="InterPro" id="IPR011009">
    <property type="entry name" value="Kinase-like_dom_sf"/>
</dbReference>
<proteinExistence type="predicted"/>
<dbReference type="Gene3D" id="3.30.200.20">
    <property type="entry name" value="Phosphorylase Kinase, domain 1"/>
    <property type="match status" value="1"/>
</dbReference>
<dbReference type="Proteomes" id="UP000630718">
    <property type="component" value="Unassembled WGS sequence"/>
</dbReference>
<gene>
    <name evidence="2" type="ORF">GCM10018772_18160</name>
</gene>
<name>A0A919AAX6_9ACTN</name>
<dbReference type="PANTHER" id="PTHR21310:SF42">
    <property type="entry name" value="BIFUNCTIONAL AAC_APH"/>
    <property type="match status" value="1"/>
</dbReference>
<dbReference type="AlphaFoldDB" id="A0A919AAX6"/>
<accession>A0A919AAX6</accession>
<dbReference type="CDD" id="cd05155">
    <property type="entry name" value="APH_ChoK_like_1"/>
    <property type="match status" value="1"/>
</dbReference>
<protein>
    <submittedName>
        <fullName evidence="2">Phosphotransferase</fullName>
    </submittedName>
</protein>
<dbReference type="Gene3D" id="3.90.1200.10">
    <property type="match status" value="1"/>
</dbReference>
<evidence type="ECO:0000259" key="1">
    <source>
        <dbReference type="Pfam" id="PF01636"/>
    </source>
</evidence>
<reference evidence="2" key="2">
    <citation type="submission" date="2020-09" db="EMBL/GenBank/DDBJ databases">
        <authorList>
            <person name="Sun Q."/>
            <person name="Ohkuma M."/>
        </authorList>
    </citation>
    <scope>NUCLEOTIDE SEQUENCE</scope>
    <source>
        <strain evidence="2">JCM 4477</strain>
    </source>
</reference>